<proteinExistence type="predicted"/>
<evidence type="ECO:0000313" key="1">
    <source>
        <dbReference type="EMBL" id="KKK53049.1"/>
    </source>
</evidence>
<gene>
    <name evidence="1" type="ORF">LCGC14_3098660</name>
</gene>
<sequence>MEVHLHCCGKIDPLIPVLTEWGMDAIELDSPRMSGYSDLY</sequence>
<feature type="non-terminal residue" evidence="1">
    <location>
        <position position="40"/>
    </location>
</feature>
<name>A0A0F8YFU6_9ZZZZ</name>
<reference evidence="1" key="1">
    <citation type="journal article" date="2015" name="Nature">
        <title>Complex archaea that bridge the gap between prokaryotes and eukaryotes.</title>
        <authorList>
            <person name="Spang A."/>
            <person name="Saw J.H."/>
            <person name="Jorgensen S.L."/>
            <person name="Zaremba-Niedzwiedzka K."/>
            <person name="Martijn J."/>
            <person name="Lind A.E."/>
            <person name="van Eijk R."/>
            <person name="Schleper C."/>
            <person name="Guy L."/>
            <person name="Ettema T.J."/>
        </authorList>
    </citation>
    <scope>NUCLEOTIDE SEQUENCE</scope>
</reference>
<protein>
    <submittedName>
        <fullName evidence="1">Uncharacterized protein</fullName>
    </submittedName>
</protein>
<accession>A0A0F8YFU6</accession>
<dbReference type="EMBL" id="LAZR01066702">
    <property type="protein sequence ID" value="KKK53049.1"/>
    <property type="molecule type" value="Genomic_DNA"/>
</dbReference>
<dbReference type="AlphaFoldDB" id="A0A0F8YFU6"/>
<organism evidence="1">
    <name type="scientific">marine sediment metagenome</name>
    <dbReference type="NCBI Taxonomy" id="412755"/>
    <lineage>
        <taxon>unclassified sequences</taxon>
        <taxon>metagenomes</taxon>
        <taxon>ecological metagenomes</taxon>
    </lineage>
</organism>
<comment type="caution">
    <text evidence="1">The sequence shown here is derived from an EMBL/GenBank/DDBJ whole genome shotgun (WGS) entry which is preliminary data.</text>
</comment>